<organism evidence="7 8">
    <name type="scientific">Neonectria punicea</name>
    <dbReference type="NCBI Taxonomy" id="979145"/>
    <lineage>
        <taxon>Eukaryota</taxon>
        <taxon>Fungi</taxon>
        <taxon>Dikarya</taxon>
        <taxon>Ascomycota</taxon>
        <taxon>Pezizomycotina</taxon>
        <taxon>Sordariomycetes</taxon>
        <taxon>Hypocreomycetidae</taxon>
        <taxon>Hypocreales</taxon>
        <taxon>Nectriaceae</taxon>
        <taxon>Neonectria</taxon>
    </lineage>
</organism>
<keyword evidence="5" id="KW-0067">ATP-binding</keyword>
<evidence type="ECO:0000256" key="3">
    <source>
        <dbReference type="ARBA" id="ARBA00022741"/>
    </source>
</evidence>
<keyword evidence="3" id="KW-0547">Nucleotide-binding</keyword>
<sequence>MSTSRLVYEPIAEVERPEYYQPGGYHPVQIGDYLHNRYRIVHKLGHGPFSTTWLARDRQLSAYAAVKVGTSEHEMDVLSHITDVVTESKPRGKALFPIVLDRFSLRGPNGTHRCLVTNPARCSLADAKDSSISCLFQLQVARALAAQLAIAVVQIHDLGYVHGSLHLNNIRLHFPPDLDRLSEEQLYDKFGEPEHKPIIPLKGKSISPNIPSHAISAVWLGEPSEDMSLSDAHLMLAGFEAAFRPSEESRLQSSTPLEIRPPEACFEPTTPLSFPSDIWTLGCTIWAILGHGSLFDNLIANQDVITCEQVDALGRLPADWWEEWDARSEKFDEAGEPIQGRSMWTWEERFEDSIEDPRRRKYMGSLDVEEKVAFFTMMRWMLAFRPSDRPTAKEVLETAWMRDWALPDFKKASE</sequence>
<dbReference type="Gene3D" id="1.10.510.10">
    <property type="entry name" value="Transferase(Phosphotransferase) domain 1"/>
    <property type="match status" value="1"/>
</dbReference>
<keyword evidence="2" id="KW-0808">Transferase</keyword>
<gene>
    <name evidence="7" type="ORF">QQX98_009998</name>
</gene>
<keyword evidence="4" id="KW-0418">Kinase</keyword>
<protein>
    <recommendedName>
        <fullName evidence="6">Protein kinase domain-containing protein</fullName>
    </recommendedName>
</protein>
<evidence type="ECO:0000256" key="1">
    <source>
        <dbReference type="ARBA" id="ARBA00022527"/>
    </source>
</evidence>
<evidence type="ECO:0000256" key="5">
    <source>
        <dbReference type="ARBA" id="ARBA00022840"/>
    </source>
</evidence>
<reference evidence="7 8" key="1">
    <citation type="journal article" date="2025" name="Microbiol. Resour. Announc.">
        <title>Draft genome sequences for Neonectria magnoliae and Neonectria punicea, canker pathogens of Liriodendron tulipifera and Acer saccharum in West Virginia.</title>
        <authorList>
            <person name="Petronek H.M."/>
            <person name="Kasson M.T."/>
            <person name="Metheny A.M."/>
            <person name="Stauder C.M."/>
            <person name="Lovett B."/>
            <person name="Lynch S.C."/>
            <person name="Garnas J.R."/>
            <person name="Kasson L.R."/>
            <person name="Stajich J.E."/>
        </authorList>
    </citation>
    <scope>NUCLEOTIDE SEQUENCE [LARGE SCALE GENOMIC DNA]</scope>
    <source>
        <strain evidence="7 8">NRRL 64653</strain>
    </source>
</reference>
<name>A0ABR1GQM8_9HYPO</name>
<dbReference type="PROSITE" id="PS50011">
    <property type="entry name" value="PROTEIN_KINASE_DOM"/>
    <property type="match status" value="1"/>
</dbReference>
<evidence type="ECO:0000256" key="4">
    <source>
        <dbReference type="ARBA" id="ARBA00022777"/>
    </source>
</evidence>
<keyword evidence="8" id="KW-1185">Reference proteome</keyword>
<dbReference type="SMART" id="SM00220">
    <property type="entry name" value="S_TKc"/>
    <property type="match status" value="1"/>
</dbReference>
<dbReference type="EMBL" id="JAZAVJ010000209">
    <property type="protein sequence ID" value="KAK7407827.1"/>
    <property type="molecule type" value="Genomic_DNA"/>
</dbReference>
<dbReference type="InterPro" id="IPR051175">
    <property type="entry name" value="CLK_kinases"/>
</dbReference>
<dbReference type="InterPro" id="IPR000719">
    <property type="entry name" value="Prot_kinase_dom"/>
</dbReference>
<dbReference type="Gene3D" id="3.30.200.20">
    <property type="entry name" value="Phosphorylase Kinase, domain 1"/>
    <property type="match status" value="1"/>
</dbReference>
<proteinExistence type="predicted"/>
<feature type="domain" description="Protein kinase" evidence="6">
    <location>
        <begin position="38"/>
        <end position="401"/>
    </location>
</feature>
<dbReference type="PANTHER" id="PTHR45646:SF11">
    <property type="entry name" value="SERINE_THREONINE-PROTEIN KINASE DOA"/>
    <property type="match status" value="1"/>
</dbReference>
<comment type="caution">
    <text evidence="7">The sequence shown here is derived from an EMBL/GenBank/DDBJ whole genome shotgun (WGS) entry which is preliminary data.</text>
</comment>
<keyword evidence="1" id="KW-0723">Serine/threonine-protein kinase</keyword>
<evidence type="ECO:0000313" key="7">
    <source>
        <dbReference type="EMBL" id="KAK7407827.1"/>
    </source>
</evidence>
<dbReference type="SUPFAM" id="SSF56112">
    <property type="entry name" value="Protein kinase-like (PK-like)"/>
    <property type="match status" value="1"/>
</dbReference>
<accession>A0ABR1GQM8</accession>
<evidence type="ECO:0000259" key="6">
    <source>
        <dbReference type="PROSITE" id="PS50011"/>
    </source>
</evidence>
<evidence type="ECO:0000256" key="2">
    <source>
        <dbReference type="ARBA" id="ARBA00022679"/>
    </source>
</evidence>
<dbReference type="PANTHER" id="PTHR45646">
    <property type="entry name" value="SERINE/THREONINE-PROTEIN KINASE DOA-RELATED"/>
    <property type="match status" value="1"/>
</dbReference>
<dbReference type="Proteomes" id="UP001498476">
    <property type="component" value="Unassembled WGS sequence"/>
</dbReference>
<evidence type="ECO:0000313" key="8">
    <source>
        <dbReference type="Proteomes" id="UP001498476"/>
    </source>
</evidence>
<dbReference type="InterPro" id="IPR011009">
    <property type="entry name" value="Kinase-like_dom_sf"/>
</dbReference>